<dbReference type="PANTHER" id="PTHR34873:SF3">
    <property type="entry name" value="ADDICTION MODULE TOXIN, HICA FAMILY"/>
    <property type="match status" value="1"/>
</dbReference>
<keyword evidence="3" id="KW-0540">Nuclease</keyword>
<keyword evidence="2" id="KW-1277">Toxin-antitoxin system</keyword>
<accession>A0A1G2LQJ6</accession>
<keyword evidence="5" id="KW-0378">Hydrolase</keyword>
<keyword evidence="4" id="KW-0255">Endonuclease</keyword>
<sequence>MTGRIPMLKARDIMRVLHLLGFQKMRQVGSHIFFQHPDGRTTLVPRHGGEDIGRGLIHKIVREIGIAPEQLSEFL</sequence>
<evidence type="ECO:0000256" key="2">
    <source>
        <dbReference type="ARBA" id="ARBA00022649"/>
    </source>
</evidence>
<dbReference type="GO" id="GO:0003729">
    <property type="term" value="F:mRNA binding"/>
    <property type="evidence" value="ECO:0007669"/>
    <property type="project" value="InterPro"/>
</dbReference>
<reference evidence="8 9" key="1">
    <citation type="journal article" date="2016" name="Nat. Commun.">
        <title>Thousands of microbial genomes shed light on interconnected biogeochemical processes in an aquifer system.</title>
        <authorList>
            <person name="Anantharaman K."/>
            <person name="Brown C.T."/>
            <person name="Hug L.A."/>
            <person name="Sharon I."/>
            <person name="Castelle C.J."/>
            <person name="Probst A.J."/>
            <person name="Thomas B.C."/>
            <person name="Singh A."/>
            <person name="Wilkins M.J."/>
            <person name="Karaoz U."/>
            <person name="Brodie E.L."/>
            <person name="Williams K.H."/>
            <person name="Hubbard S.S."/>
            <person name="Banfield J.F."/>
        </authorList>
    </citation>
    <scope>NUCLEOTIDE SEQUENCE [LARGE SCALE GENOMIC DNA]</scope>
</reference>
<dbReference type="InterPro" id="IPR012933">
    <property type="entry name" value="HicA_mRNA_interferase"/>
</dbReference>
<dbReference type="Gene3D" id="3.30.920.30">
    <property type="entry name" value="Hypothetical protein"/>
    <property type="match status" value="1"/>
</dbReference>
<comment type="similarity">
    <text evidence="1">Belongs to the HicA mRNA interferase family.</text>
</comment>
<evidence type="ECO:0000256" key="3">
    <source>
        <dbReference type="ARBA" id="ARBA00022722"/>
    </source>
</evidence>
<keyword evidence="7" id="KW-0346">Stress response</keyword>
<protein>
    <recommendedName>
        <fullName evidence="10">Toxin HicA</fullName>
    </recommendedName>
</protein>
<dbReference type="InterPro" id="IPR038570">
    <property type="entry name" value="HicA_sf"/>
</dbReference>
<evidence type="ECO:0000313" key="8">
    <source>
        <dbReference type="EMBL" id="OHA13843.1"/>
    </source>
</evidence>
<dbReference type="EMBL" id="MHQY01000016">
    <property type="protein sequence ID" value="OHA13843.1"/>
    <property type="molecule type" value="Genomic_DNA"/>
</dbReference>
<proteinExistence type="inferred from homology"/>
<evidence type="ECO:0000256" key="4">
    <source>
        <dbReference type="ARBA" id="ARBA00022759"/>
    </source>
</evidence>
<gene>
    <name evidence="8" type="ORF">A3G49_04530</name>
</gene>
<dbReference type="GO" id="GO:0004519">
    <property type="term" value="F:endonuclease activity"/>
    <property type="evidence" value="ECO:0007669"/>
    <property type="project" value="UniProtKB-KW"/>
</dbReference>
<evidence type="ECO:0000256" key="5">
    <source>
        <dbReference type="ARBA" id="ARBA00022801"/>
    </source>
</evidence>
<dbReference type="SUPFAM" id="SSF54786">
    <property type="entry name" value="YcfA/nrd intein domain"/>
    <property type="match status" value="1"/>
</dbReference>
<evidence type="ECO:0008006" key="10">
    <source>
        <dbReference type="Google" id="ProtNLM"/>
    </source>
</evidence>
<evidence type="ECO:0000313" key="9">
    <source>
        <dbReference type="Proteomes" id="UP000177171"/>
    </source>
</evidence>
<dbReference type="GO" id="GO:0016787">
    <property type="term" value="F:hydrolase activity"/>
    <property type="evidence" value="ECO:0007669"/>
    <property type="project" value="UniProtKB-KW"/>
</dbReference>
<organism evidence="8 9">
    <name type="scientific">Candidatus Sungbacteria bacterium RIFCSPLOWO2_12_FULL_41_11</name>
    <dbReference type="NCBI Taxonomy" id="1802286"/>
    <lineage>
        <taxon>Bacteria</taxon>
        <taxon>Candidatus Sungiibacteriota</taxon>
    </lineage>
</organism>
<evidence type="ECO:0000256" key="7">
    <source>
        <dbReference type="ARBA" id="ARBA00023016"/>
    </source>
</evidence>
<comment type="caution">
    <text evidence="8">The sequence shown here is derived from an EMBL/GenBank/DDBJ whole genome shotgun (WGS) entry which is preliminary data.</text>
</comment>
<evidence type="ECO:0000256" key="6">
    <source>
        <dbReference type="ARBA" id="ARBA00022884"/>
    </source>
</evidence>
<dbReference type="AlphaFoldDB" id="A0A1G2LQJ6"/>
<dbReference type="Proteomes" id="UP000177171">
    <property type="component" value="Unassembled WGS sequence"/>
</dbReference>
<dbReference type="Pfam" id="PF07927">
    <property type="entry name" value="HicA_toxin"/>
    <property type="match status" value="1"/>
</dbReference>
<keyword evidence="6" id="KW-0694">RNA-binding</keyword>
<name>A0A1G2LQJ6_9BACT</name>
<dbReference type="PANTHER" id="PTHR34873">
    <property type="entry name" value="SSR1766 PROTEIN"/>
    <property type="match status" value="1"/>
</dbReference>
<evidence type="ECO:0000256" key="1">
    <source>
        <dbReference type="ARBA" id="ARBA00006620"/>
    </source>
</evidence>